<dbReference type="FunFam" id="1.20.960.30:FF:000001">
    <property type="entry name" value="F-box-like/WD repeat-containing protein TBL1XR1"/>
    <property type="match status" value="1"/>
</dbReference>
<dbReference type="InterPro" id="IPR036322">
    <property type="entry name" value="WD40_repeat_dom_sf"/>
</dbReference>
<dbReference type="GO" id="GO:0006357">
    <property type="term" value="P:regulation of transcription by RNA polymerase II"/>
    <property type="evidence" value="ECO:0007669"/>
    <property type="project" value="TreeGrafter"/>
</dbReference>
<evidence type="ECO:0000313" key="9">
    <source>
        <dbReference type="Proteomes" id="UP000515163"/>
    </source>
</evidence>
<dbReference type="PROSITE" id="PS00678">
    <property type="entry name" value="WD_REPEATS_1"/>
    <property type="match status" value="2"/>
</dbReference>
<dbReference type="FunCoup" id="A0A6P8IFV2">
    <property type="interactions" value="2194"/>
</dbReference>
<evidence type="ECO:0000256" key="8">
    <source>
        <dbReference type="PROSITE-ProRule" id="PRU00221"/>
    </source>
</evidence>
<dbReference type="PROSITE" id="PS50082">
    <property type="entry name" value="WD_REPEATS_2"/>
    <property type="match status" value="6"/>
</dbReference>
<dbReference type="InterPro" id="IPR006594">
    <property type="entry name" value="LisH"/>
</dbReference>
<dbReference type="PANTHER" id="PTHR22846:SF2">
    <property type="entry name" value="F-BOX-LIKE_WD REPEAT-CONTAINING PROTEIN EBI"/>
    <property type="match status" value="1"/>
</dbReference>
<keyword evidence="4" id="KW-0805">Transcription regulation</keyword>
<dbReference type="InterPro" id="IPR045183">
    <property type="entry name" value="Ebi-like"/>
</dbReference>
<dbReference type="Proteomes" id="UP000515163">
    <property type="component" value="Unplaced"/>
</dbReference>
<keyword evidence="5" id="KW-0804">Transcription</keyword>
<dbReference type="InterPro" id="IPR015943">
    <property type="entry name" value="WD40/YVTN_repeat-like_dom_sf"/>
</dbReference>
<dbReference type="GeneID" id="116300786"/>
<feature type="repeat" description="WD" evidence="8">
    <location>
        <begin position="425"/>
        <end position="466"/>
    </location>
</feature>
<evidence type="ECO:0000256" key="6">
    <source>
        <dbReference type="ARBA" id="ARBA00023242"/>
    </source>
</evidence>
<dbReference type="RefSeq" id="XP_031565587.1">
    <property type="nucleotide sequence ID" value="XM_031709727.1"/>
</dbReference>
<dbReference type="AlphaFoldDB" id="A0A6P8IFV2"/>
<dbReference type="Gene3D" id="2.130.10.10">
    <property type="entry name" value="YVTN repeat-like/Quinoprotein amine dehydrogenase"/>
    <property type="match status" value="1"/>
</dbReference>
<dbReference type="InParanoid" id="A0A6P8IFV2"/>
<reference evidence="10" key="1">
    <citation type="submission" date="2025-08" db="UniProtKB">
        <authorList>
            <consortium name="RefSeq"/>
        </authorList>
    </citation>
    <scope>IDENTIFICATION</scope>
    <source>
        <tissue evidence="10">Tentacle</tissue>
    </source>
</reference>
<feature type="repeat" description="WD" evidence="8">
    <location>
        <begin position="150"/>
        <end position="184"/>
    </location>
</feature>
<feature type="repeat" description="WD" evidence="8">
    <location>
        <begin position="215"/>
        <end position="240"/>
    </location>
</feature>
<dbReference type="PROSITE" id="PS50896">
    <property type="entry name" value="LISH"/>
    <property type="match status" value="1"/>
</dbReference>
<dbReference type="InterPro" id="IPR020472">
    <property type="entry name" value="WD40_PAC1"/>
</dbReference>
<protein>
    <submittedName>
        <fullName evidence="10">F-box-like/WD repeat-containing protein TBL1X</fullName>
    </submittedName>
</protein>
<dbReference type="Gene3D" id="1.20.960.30">
    <property type="match status" value="1"/>
</dbReference>
<dbReference type="SUPFAM" id="SSF50978">
    <property type="entry name" value="WD40 repeat-like"/>
    <property type="match status" value="1"/>
</dbReference>
<dbReference type="SMART" id="SM00320">
    <property type="entry name" value="WD40"/>
    <property type="match status" value="8"/>
</dbReference>
<evidence type="ECO:0000256" key="2">
    <source>
        <dbReference type="ARBA" id="ARBA00022574"/>
    </source>
</evidence>
<dbReference type="FunFam" id="2.130.10.10:FF:000218">
    <property type="entry name" value="WD40 repeat-containing protein HOS15"/>
    <property type="match status" value="1"/>
</dbReference>
<organism evidence="9 10">
    <name type="scientific">Actinia tenebrosa</name>
    <name type="common">Australian red waratah sea anemone</name>
    <dbReference type="NCBI Taxonomy" id="6105"/>
    <lineage>
        <taxon>Eukaryota</taxon>
        <taxon>Metazoa</taxon>
        <taxon>Cnidaria</taxon>
        <taxon>Anthozoa</taxon>
        <taxon>Hexacorallia</taxon>
        <taxon>Actiniaria</taxon>
        <taxon>Actiniidae</taxon>
        <taxon>Actinia</taxon>
    </lineage>
</organism>
<dbReference type="Pfam" id="PF00400">
    <property type="entry name" value="WD40"/>
    <property type="match status" value="7"/>
</dbReference>
<keyword evidence="6" id="KW-0539">Nucleus</keyword>
<keyword evidence="2 8" id="KW-0853">WD repeat</keyword>
<comment type="subcellular location">
    <subcellularLocation>
        <location evidence="1">Nucleus</location>
    </subcellularLocation>
</comment>
<dbReference type="OrthoDB" id="1367865at2759"/>
<evidence type="ECO:0000256" key="7">
    <source>
        <dbReference type="ARBA" id="ARBA00025741"/>
    </source>
</evidence>
<evidence type="ECO:0000256" key="5">
    <source>
        <dbReference type="ARBA" id="ARBA00023163"/>
    </source>
</evidence>
<evidence type="ECO:0000256" key="4">
    <source>
        <dbReference type="ARBA" id="ARBA00023015"/>
    </source>
</evidence>
<evidence type="ECO:0000256" key="1">
    <source>
        <dbReference type="ARBA" id="ARBA00004123"/>
    </source>
</evidence>
<dbReference type="PRINTS" id="PR00320">
    <property type="entry name" value="GPROTEINBRPT"/>
</dbReference>
<dbReference type="GO" id="GO:0003714">
    <property type="term" value="F:transcription corepressor activity"/>
    <property type="evidence" value="ECO:0007669"/>
    <property type="project" value="InterPro"/>
</dbReference>
<accession>A0A6P8IFV2</accession>
<proteinExistence type="inferred from homology"/>
<dbReference type="Pfam" id="PF08513">
    <property type="entry name" value="LisH"/>
    <property type="match status" value="1"/>
</dbReference>
<dbReference type="KEGG" id="aten:116300786"/>
<dbReference type="SMART" id="SM00667">
    <property type="entry name" value="LisH"/>
    <property type="match status" value="1"/>
</dbReference>
<feature type="repeat" description="WD" evidence="8">
    <location>
        <begin position="374"/>
        <end position="424"/>
    </location>
</feature>
<comment type="similarity">
    <text evidence="7">Belongs to the WD repeat EBI family.</text>
</comment>
<dbReference type="PROSITE" id="PS50294">
    <property type="entry name" value="WD_REPEATS_REGION"/>
    <property type="match status" value="5"/>
</dbReference>
<dbReference type="GO" id="GO:0000118">
    <property type="term" value="C:histone deacetylase complex"/>
    <property type="evidence" value="ECO:0007669"/>
    <property type="project" value="TreeGrafter"/>
</dbReference>
<name>A0A6P8IFV2_ACTTE</name>
<dbReference type="PANTHER" id="PTHR22846">
    <property type="entry name" value="WD40 REPEAT PROTEIN"/>
    <property type="match status" value="1"/>
</dbReference>
<feature type="repeat" description="WD" evidence="8">
    <location>
        <begin position="332"/>
        <end position="366"/>
    </location>
</feature>
<dbReference type="InterPro" id="IPR019775">
    <property type="entry name" value="WD40_repeat_CS"/>
</dbReference>
<feature type="repeat" description="WD" evidence="8">
    <location>
        <begin position="249"/>
        <end position="290"/>
    </location>
</feature>
<evidence type="ECO:0000256" key="3">
    <source>
        <dbReference type="ARBA" id="ARBA00022737"/>
    </source>
</evidence>
<sequence>MSMSSDEVNFLVYRYLQESGFQHSAFTFGIESHIDQSNINGSVVPPGALVSVLQKGVQYVESEATVTEEGNLLDDSELDQLSLIDAVLPDVVSSRHSLISNRIIKPEVPAVNDLLNASGDGYMHVNSVPQDVTDCDPVMMDNGSQKALILKGHGSEVFVCSWNPTQDLLATGSGDGTARLWSINDSGLPVVPIILEHKAKDLQENHTSAVTNLDVTSLEWNCDGTYLASGSYDGCARIWNPEGQLIATLKEHKAPLFAIKWNKKGNYLVSAGVDKACIVWEANTWEIKQQFVFHLDPTLDVDWQNSTCFASCSTDKNVHICKIGLDKPFKTFRGHTAEINTIKWDPTGTYLASCSDDMSIKIWSLKHDFCIQDLQGHKKEIYTISWSPGKTGSPSQTPSTLLASGSYDTTVRLWDMEKGTCIHTFTKHFEPVTSLSFSPDGKYLASGSFDKHVHIWSIQSGNLVHTFQGNGSVYEVEWSPKGDKLAACFSSSMVCVLDVRSL</sequence>
<gene>
    <name evidence="10" type="primary">LOC116300786</name>
</gene>
<dbReference type="CDD" id="cd00200">
    <property type="entry name" value="WD40"/>
    <property type="match status" value="1"/>
</dbReference>
<evidence type="ECO:0000313" key="10">
    <source>
        <dbReference type="RefSeq" id="XP_031565587.1"/>
    </source>
</evidence>
<keyword evidence="9" id="KW-1185">Reference proteome</keyword>
<keyword evidence="3" id="KW-0677">Repeat</keyword>
<dbReference type="InterPro" id="IPR001680">
    <property type="entry name" value="WD40_rpt"/>
</dbReference>